<reference evidence="8 9" key="1">
    <citation type="submission" date="2019-10" db="EMBL/GenBank/DDBJ databases">
        <title>Genome Sequences from Six Type Strain Members of the Archaeal Family Sulfolobaceae: Acidianus ambivalens, Acidianus infernus, Metallosphaera prunae, Stygiolobus azoricus, Sulfolobus metallicus, and Sulfurisphaera ohwakuensis.</title>
        <authorList>
            <person name="Counts J.A."/>
            <person name="Kelly R.M."/>
        </authorList>
    </citation>
    <scope>NUCLEOTIDE SEQUENCE [LARGE SCALE GENOMIC DNA]</scope>
    <source>
        <strain evidence="8 9">FC6</strain>
    </source>
</reference>
<organism evidence="8 9">
    <name type="scientific">Stygiolobus azoricus</name>
    <dbReference type="NCBI Taxonomy" id="41675"/>
    <lineage>
        <taxon>Archaea</taxon>
        <taxon>Thermoproteota</taxon>
        <taxon>Thermoprotei</taxon>
        <taxon>Sulfolobales</taxon>
        <taxon>Sulfolobaceae</taxon>
        <taxon>Stygiolobus</taxon>
    </lineage>
</organism>
<dbReference type="Proteomes" id="UP000423396">
    <property type="component" value="Chromosome"/>
</dbReference>
<protein>
    <submittedName>
        <fullName evidence="8">DUF3883 domain-containing protein</fullName>
    </submittedName>
</protein>
<keyword evidence="3" id="KW-0347">Helicase</keyword>
<dbReference type="InterPro" id="IPR049730">
    <property type="entry name" value="SNF2/RAD54-like_C"/>
</dbReference>
<dbReference type="InterPro" id="IPR038718">
    <property type="entry name" value="SNF2-like_sf"/>
</dbReference>
<dbReference type="Pfam" id="PF13020">
    <property type="entry name" value="NOV_C"/>
    <property type="match status" value="1"/>
</dbReference>
<dbReference type="PANTHER" id="PTHR45766">
    <property type="entry name" value="DNA ANNEALING HELICASE AND ENDONUCLEASE ZRANB3 FAMILY MEMBER"/>
    <property type="match status" value="1"/>
</dbReference>
<dbReference type="CDD" id="cd18011">
    <property type="entry name" value="DEXDc_RapA"/>
    <property type="match status" value="1"/>
</dbReference>
<feature type="region of interest" description="Disordered" evidence="5">
    <location>
        <begin position="1"/>
        <end position="20"/>
    </location>
</feature>
<dbReference type="InterPro" id="IPR014001">
    <property type="entry name" value="Helicase_ATP-bd"/>
</dbReference>
<sequence length="1023" mass="116354">MKRGGSGGCVGLQGPSGFSTESTREQILSLLGKVLEGYRLHPFLFILNTKADPPILPLAHQTELLFRLAFRKPVRVLIGDEIGLGKTIEAILIVRFLEYRDGVRRILVLVPRILVEQWRLELKRFGIHAKVIERGNISNLAKQGFPEGWYIASIDLVKREEYKPKIVGVDWDVVIVDEAHRVGIIRSGRKSITQRYELVEELAKVTNRNIILLSATPHRGHATDYISRLKLVDPYLEGDEKELDNDPFYRLTRDSILMRRTKMDVNEVYEHREIFKKARFIARVIEATGEETEFNELLFEFLRDKLLKYYEYLDDEPKALPLLLALIAKRASSSPYAAMLTLERMLHKRSLVIEGKSPSLAEASKLDEEAESIVEAYLGLGFEDYSEAGDLDKEVEPDELINRFVDKCSTLLEEQDLQEIENLFKLARTIVDSNDSRLRGVLKLIRDHLDKGDKIVVFTEYKDTAEYIYSKLKDEMPDIFKVTALITSEGITIPGWKKRERPGIEDLKRYLQHGQVKLIISTDVAAEGLNLQAANIIINYEPSWSPIKVEQRLGRVWRLGQEREVTSYTVFLAIKSDKDVLDILYRKLLAWGRSLQESRVAIGEEVVIDMMTDEGSTTIPIDVGKGTPRYSEYKAILTYISGGRKALEKYVQNIISALASLKKNLEKVGLTRRNITDMIEKFLSNVLGDLRGNDIDRVLKELFMIAAELRGLSIKKEGDRVFAGAFILNNAYDFYSSTVTLLSNTGSLDKPVYLVSSAQIEGLKELHLFKITVFFKNRPIYSETAGVGVKVDSIKLLRGRELLDIIVKALSPSQVVSSPQEYYISNELLQDLKGRALGEVTNTVARGAIKELINYVSKLEELGFSTRHQDWEPRDLGVYSNRSEYLGAIIFTTPSEISPGGAVPPISVKEVEEAAMSLAMEYEKKSGRIPEDVSMREHFDILSRDPRTGEIRFIEVKGKSGLDLEIELTETEFSVAKEKGEKYWLYIVYGIGTGKPRLLAVRDPVNNMKWREDIIKRYRLRPE</sequence>
<keyword evidence="1" id="KW-0547">Nucleotide-binding</keyword>
<dbReference type="CDD" id="cd18793">
    <property type="entry name" value="SF2_C_SNF"/>
    <property type="match status" value="1"/>
</dbReference>
<dbReference type="InterPro" id="IPR057342">
    <property type="entry name" value="DEXDc_RapA"/>
</dbReference>
<dbReference type="InterPro" id="IPR001650">
    <property type="entry name" value="Helicase_C-like"/>
</dbReference>
<feature type="domain" description="Helicase C-terminal" evidence="7">
    <location>
        <begin position="437"/>
        <end position="614"/>
    </location>
</feature>
<dbReference type="EMBL" id="CP045483">
    <property type="protein sequence ID" value="QGR19700.1"/>
    <property type="molecule type" value="Genomic_DNA"/>
</dbReference>
<evidence type="ECO:0000259" key="7">
    <source>
        <dbReference type="PROSITE" id="PS51194"/>
    </source>
</evidence>
<dbReference type="GO" id="GO:0004386">
    <property type="term" value="F:helicase activity"/>
    <property type="evidence" value="ECO:0007669"/>
    <property type="project" value="UniProtKB-KW"/>
</dbReference>
<dbReference type="Pfam" id="PF00176">
    <property type="entry name" value="SNF2-rel_dom"/>
    <property type="match status" value="1"/>
</dbReference>
<dbReference type="GO" id="GO:0005524">
    <property type="term" value="F:ATP binding"/>
    <property type="evidence" value="ECO:0007669"/>
    <property type="project" value="UniProtKB-KW"/>
</dbReference>
<dbReference type="KEGG" id="sazo:D1868_06615"/>
<dbReference type="Gene3D" id="3.40.50.10810">
    <property type="entry name" value="Tandem AAA-ATPase domain"/>
    <property type="match status" value="1"/>
</dbReference>
<dbReference type="Pfam" id="PF00271">
    <property type="entry name" value="Helicase_C"/>
    <property type="match status" value="1"/>
</dbReference>
<evidence type="ECO:0000256" key="5">
    <source>
        <dbReference type="SAM" id="MobiDB-lite"/>
    </source>
</evidence>
<evidence type="ECO:0000256" key="2">
    <source>
        <dbReference type="ARBA" id="ARBA00022801"/>
    </source>
</evidence>
<feature type="compositionally biased region" description="Gly residues" evidence="5">
    <location>
        <begin position="1"/>
        <end position="11"/>
    </location>
</feature>
<dbReference type="SUPFAM" id="SSF52540">
    <property type="entry name" value="P-loop containing nucleoside triphosphate hydrolases"/>
    <property type="match status" value="2"/>
</dbReference>
<evidence type="ECO:0000256" key="4">
    <source>
        <dbReference type="ARBA" id="ARBA00022840"/>
    </source>
</evidence>
<dbReference type="GO" id="GO:0140097">
    <property type="term" value="F:catalytic activity, acting on DNA"/>
    <property type="evidence" value="ECO:0007669"/>
    <property type="project" value="UniProtKB-ARBA"/>
</dbReference>
<keyword evidence="4" id="KW-0067">ATP-binding</keyword>
<dbReference type="InterPro" id="IPR024975">
    <property type="entry name" value="NOV_C"/>
</dbReference>
<feature type="domain" description="Helicase ATP-binding" evidence="6">
    <location>
        <begin position="67"/>
        <end position="235"/>
    </location>
</feature>
<dbReference type="Gene3D" id="3.40.50.300">
    <property type="entry name" value="P-loop containing nucleotide triphosphate hydrolases"/>
    <property type="match status" value="1"/>
</dbReference>
<evidence type="ECO:0000256" key="1">
    <source>
        <dbReference type="ARBA" id="ARBA00022741"/>
    </source>
</evidence>
<dbReference type="PANTHER" id="PTHR45766:SF6">
    <property type="entry name" value="SWI_SNF-RELATED MATRIX-ASSOCIATED ACTIN-DEPENDENT REGULATOR OF CHROMATIN SUBFAMILY A-LIKE PROTEIN 1"/>
    <property type="match status" value="1"/>
</dbReference>
<dbReference type="SMART" id="SM00487">
    <property type="entry name" value="DEXDc"/>
    <property type="match status" value="1"/>
</dbReference>
<name>A0A650CPD4_9CREN</name>
<evidence type="ECO:0000256" key="3">
    <source>
        <dbReference type="ARBA" id="ARBA00022806"/>
    </source>
</evidence>
<dbReference type="PROSITE" id="PS51192">
    <property type="entry name" value="HELICASE_ATP_BIND_1"/>
    <property type="match status" value="1"/>
</dbReference>
<keyword evidence="9" id="KW-1185">Reference proteome</keyword>
<dbReference type="InterPro" id="IPR000330">
    <property type="entry name" value="SNF2_N"/>
</dbReference>
<dbReference type="GO" id="GO:0016787">
    <property type="term" value="F:hydrolase activity"/>
    <property type="evidence" value="ECO:0007669"/>
    <property type="project" value="UniProtKB-KW"/>
</dbReference>
<evidence type="ECO:0000313" key="8">
    <source>
        <dbReference type="EMBL" id="QGR19700.1"/>
    </source>
</evidence>
<proteinExistence type="predicted"/>
<dbReference type="AlphaFoldDB" id="A0A650CPD4"/>
<dbReference type="InterPro" id="IPR027417">
    <property type="entry name" value="P-loop_NTPase"/>
</dbReference>
<dbReference type="PROSITE" id="PS51194">
    <property type="entry name" value="HELICASE_CTER"/>
    <property type="match status" value="1"/>
</dbReference>
<evidence type="ECO:0000259" key="6">
    <source>
        <dbReference type="PROSITE" id="PS51192"/>
    </source>
</evidence>
<dbReference type="SMART" id="SM00490">
    <property type="entry name" value="HELICc"/>
    <property type="match status" value="1"/>
</dbReference>
<gene>
    <name evidence="8" type="ORF">D1868_06615</name>
</gene>
<keyword evidence="2" id="KW-0378">Hydrolase</keyword>
<evidence type="ECO:0000313" key="9">
    <source>
        <dbReference type="Proteomes" id="UP000423396"/>
    </source>
</evidence>
<accession>A0A650CPD4</accession>